<keyword evidence="8" id="KW-0732">Signal</keyword>
<organism evidence="10 11">
    <name type="scientific">Streptomonospora salina</name>
    <dbReference type="NCBI Taxonomy" id="104205"/>
    <lineage>
        <taxon>Bacteria</taxon>
        <taxon>Bacillati</taxon>
        <taxon>Actinomycetota</taxon>
        <taxon>Actinomycetes</taxon>
        <taxon>Streptosporangiales</taxon>
        <taxon>Nocardiopsidaceae</taxon>
        <taxon>Streptomonospora</taxon>
    </lineage>
</organism>
<feature type="compositionally biased region" description="Low complexity" evidence="7">
    <location>
        <begin position="26"/>
        <end position="39"/>
    </location>
</feature>
<evidence type="ECO:0000259" key="9">
    <source>
        <dbReference type="Pfam" id="PF00720"/>
    </source>
</evidence>
<dbReference type="Pfam" id="PF00720">
    <property type="entry name" value="SSI"/>
    <property type="match status" value="1"/>
</dbReference>
<reference evidence="10 11" key="1">
    <citation type="submission" date="2020-08" db="EMBL/GenBank/DDBJ databases">
        <title>Sequencing the genomes of 1000 actinobacteria strains.</title>
        <authorList>
            <person name="Klenk H.-P."/>
        </authorList>
    </citation>
    <scope>NUCLEOTIDE SEQUENCE [LARGE SCALE GENOMIC DNA]</scope>
    <source>
        <strain evidence="10 11">DSM 44593</strain>
    </source>
</reference>
<keyword evidence="6" id="KW-1015">Disulfide bond</keyword>
<accession>A0A841ECT0</accession>
<dbReference type="AlphaFoldDB" id="A0A841ECT0"/>
<dbReference type="PROSITE" id="PS00999">
    <property type="entry name" value="SSI"/>
    <property type="match status" value="1"/>
</dbReference>
<dbReference type="SUPFAM" id="SSF55399">
    <property type="entry name" value="Subtilisin inhibitor"/>
    <property type="match status" value="1"/>
</dbReference>
<comment type="similarity">
    <text evidence="2">Belongs to the protease inhibitor I16 (SSI) family.</text>
</comment>
<keyword evidence="4" id="KW-0646">Protease inhibitor</keyword>
<comment type="subcellular location">
    <subcellularLocation>
        <location evidence="1">Secreted</location>
    </subcellularLocation>
</comment>
<dbReference type="GO" id="GO:0004867">
    <property type="term" value="F:serine-type endopeptidase inhibitor activity"/>
    <property type="evidence" value="ECO:0007669"/>
    <property type="project" value="UniProtKB-KW"/>
</dbReference>
<keyword evidence="5" id="KW-0722">Serine protease inhibitor</keyword>
<evidence type="ECO:0000256" key="6">
    <source>
        <dbReference type="ARBA" id="ARBA00023157"/>
    </source>
</evidence>
<evidence type="ECO:0000256" key="7">
    <source>
        <dbReference type="SAM" id="MobiDB-lite"/>
    </source>
</evidence>
<feature type="chain" id="PRO_5038519471" description="Subtilisin inhibitor domain-containing protein" evidence="8">
    <location>
        <begin position="19"/>
        <end position="167"/>
    </location>
</feature>
<keyword evidence="11" id="KW-1185">Reference proteome</keyword>
<evidence type="ECO:0000313" key="10">
    <source>
        <dbReference type="EMBL" id="MBB5998873.1"/>
    </source>
</evidence>
<evidence type="ECO:0000256" key="5">
    <source>
        <dbReference type="ARBA" id="ARBA00022900"/>
    </source>
</evidence>
<dbReference type="Proteomes" id="UP000578077">
    <property type="component" value="Unassembled WGS sequence"/>
</dbReference>
<proteinExistence type="inferred from homology"/>
<evidence type="ECO:0000256" key="4">
    <source>
        <dbReference type="ARBA" id="ARBA00022690"/>
    </source>
</evidence>
<dbReference type="InterPro" id="IPR023549">
    <property type="entry name" value="Subtilisin_inhibitor"/>
</dbReference>
<dbReference type="GO" id="GO:0005576">
    <property type="term" value="C:extracellular region"/>
    <property type="evidence" value="ECO:0007669"/>
    <property type="project" value="UniProtKB-SubCell"/>
</dbReference>
<feature type="signal peptide" evidence="8">
    <location>
        <begin position="1"/>
        <end position="18"/>
    </location>
</feature>
<dbReference type="RefSeq" id="WP_246463645.1">
    <property type="nucleotide sequence ID" value="NZ_BAABKT010000043.1"/>
</dbReference>
<feature type="domain" description="Subtilisin inhibitor" evidence="9">
    <location>
        <begin position="80"/>
        <end position="136"/>
    </location>
</feature>
<evidence type="ECO:0000313" key="11">
    <source>
        <dbReference type="Proteomes" id="UP000578077"/>
    </source>
</evidence>
<dbReference type="InterPro" id="IPR020054">
    <property type="entry name" value="Prot_inh_SSI_I16_CS"/>
</dbReference>
<keyword evidence="3" id="KW-0964">Secreted</keyword>
<comment type="caution">
    <text evidence="10">The sequence shown here is derived from an EMBL/GenBank/DDBJ whole genome shotgun (WGS) entry which is preliminary data.</text>
</comment>
<dbReference type="Gene3D" id="3.30.350.10">
    <property type="entry name" value="Subtilisin inhibitor-like"/>
    <property type="match status" value="1"/>
</dbReference>
<protein>
    <recommendedName>
        <fullName evidence="9">Subtilisin inhibitor domain-containing protein</fullName>
    </recommendedName>
</protein>
<evidence type="ECO:0000256" key="2">
    <source>
        <dbReference type="ARBA" id="ARBA00010472"/>
    </source>
</evidence>
<gene>
    <name evidence="10" type="ORF">HNR25_002624</name>
</gene>
<name>A0A841ECT0_9ACTN</name>
<evidence type="ECO:0000256" key="8">
    <source>
        <dbReference type="SAM" id="SignalP"/>
    </source>
</evidence>
<evidence type="ECO:0000256" key="3">
    <source>
        <dbReference type="ARBA" id="ARBA00022525"/>
    </source>
</evidence>
<evidence type="ECO:0000256" key="1">
    <source>
        <dbReference type="ARBA" id="ARBA00004613"/>
    </source>
</evidence>
<sequence>MPTAATALLALGLGLAAAGCGGEDVTTPASPPTDTAPSGSGTGGPPPETELTVRITADPEGGPSGEATPSPIPSPSPDEPRTWRLTCEPAGGDHPAPDDACADLAEAGGADAFDDVPENSPCTFIYGGPQVARVEGHVGDTPIDTEITRADGCELQRYDDLGAVLAP</sequence>
<feature type="region of interest" description="Disordered" evidence="7">
    <location>
        <begin position="18"/>
        <end position="98"/>
    </location>
</feature>
<dbReference type="InterPro" id="IPR036819">
    <property type="entry name" value="Subtilisin_inhibitor-like_sf"/>
</dbReference>
<dbReference type="EMBL" id="JACHLY010000001">
    <property type="protein sequence ID" value="MBB5998873.1"/>
    <property type="molecule type" value="Genomic_DNA"/>
</dbReference>